<dbReference type="InterPro" id="IPR029061">
    <property type="entry name" value="THDP-binding"/>
</dbReference>
<protein>
    <submittedName>
        <fullName evidence="5">Transketolase</fullName>
    </submittedName>
</protein>
<proteinExistence type="inferred from homology"/>
<organism evidence="5 6">
    <name type="scientific">Candidatus Tagabacteria bacterium CG10_big_fil_rev_8_21_14_0_10_40_13</name>
    <dbReference type="NCBI Taxonomy" id="1975022"/>
    <lineage>
        <taxon>Bacteria</taxon>
        <taxon>Candidatus Tagaibacteriota</taxon>
    </lineage>
</organism>
<dbReference type="PANTHER" id="PTHR43825">
    <property type="entry name" value="PYRUVATE DEHYDROGENASE E1 COMPONENT"/>
    <property type="match status" value="1"/>
</dbReference>
<gene>
    <name evidence="5" type="ORF">COV00_00670</name>
</gene>
<dbReference type="EMBL" id="PFEP01000011">
    <property type="protein sequence ID" value="PJE73287.1"/>
    <property type="molecule type" value="Genomic_DNA"/>
</dbReference>
<reference evidence="6" key="1">
    <citation type="submission" date="2017-09" db="EMBL/GenBank/DDBJ databases">
        <title>Depth-based differentiation of microbial function through sediment-hosted aquifers and enrichment of novel symbionts in the deep terrestrial subsurface.</title>
        <authorList>
            <person name="Probst A.J."/>
            <person name="Ladd B."/>
            <person name="Jarett J.K."/>
            <person name="Geller-Mcgrath D.E."/>
            <person name="Sieber C.M.K."/>
            <person name="Emerson J.B."/>
            <person name="Anantharaman K."/>
            <person name="Thomas B.C."/>
            <person name="Malmstrom R."/>
            <person name="Stieglmeier M."/>
            <person name="Klingl A."/>
            <person name="Woyke T."/>
            <person name="Ryan C.M."/>
            <person name="Banfield J.F."/>
        </authorList>
    </citation>
    <scope>NUCLEOTIDE SEQUENCE [LARGE SCALE GENOMIC DNA]</scope>
</reference>
<dbReference type="InterPro" id="IPR009014">
    <property type="entry name" value="Transketo_C/PFOR_II"/>
</dbReference>
<dbReference type="CDD" id="cd07033">
    <property type="entry name" value="TPP_PYR_DXS_TK_like"/>
    <property type="match status" value="1"/>
</dbReference>
<dbReference type="InterPro" id="IPR033248">
    <property type="entry name" value="Transketolase_C"/>
</dbReference>
<comment type="similarity">
    <text evidence="2">Belongs to the transketolase family.</text>
</comment>
<dbReference type="Proteomes" id="UP000230603">
    <property type="component" value="Unassembled WGS sequence"/>
</dbReference>
<sequence>MRLSENLLDKEKLEQVPTRNGYGEGLILAGKENKNVVVLGADLSESTRASMFKEKFPERFIQCGIAEQNMMGVAAGLALSGKVPFVSTYAVFCPGMNWSQIRVSVIQSGANVKITGAHAGISVGPDGMSHQALEDIAITRCLPGLVVLAPCDYIETRKAALAAARYKGPVYLRFAREKTPVFTTENTPFEIGRAEIFYKSDLKKTDVSIIACGPLVHNAILAAAELEKEGIGCEVLNNHTIKPMDEKTIIESVKKTGAVVTVEEHQVMGGMGSAVAEVLAKNFPAPMEFVGVQNRFGESGEPEELIEKFG</sequence>
<keyword evidence="3" id="KW-0786">Thiamine pyrophosphate</keyword>
<dbReference type="SUPFAM" id="SSF52518">
    <property type="entry name" value="Thiamin diphosphate-binding fold (THDP-binding)"/>
    <property type="match status" value="1"/>
</dbReference>
<evidence type="ECO:0000259" key="4">
    <source>
        <dbReference type="SMART" id="SM00861"/>
    </source>
</evidence>
<dbReference type="FunFam" id="3.40.50.970:FF:000129">
    <property type="entry name" value="Transketolase"/>
    <property type="match status" value="1"/>
</dbReference>
<dbReference type="Pfam" id="PF02780">
    <property type="entry name" value="Transketolase_C"/>
    <property type="match status" value="1"/>
</dbReference>
<evidence type="ECO:0000256" key="3">
    <source>
        <dbReference type="ARBA" id="ARBA00023052"/>
    </source>
</evidence>
<evidence type="ECO:0000313" key="5">
    <source>
        <dbReference type="EMBL" id="PJE73287.1"/>
    </source>
</evidence>
<evidence type="ECO:0000313" key="6">
    <source>
        <dbReference type="Proteomes" id="UP000230603"/>
    </source>
</evidence>
<evidence type="ECO:0000256" key="1">
    <source>
        <dbReference type="ARBA" id="ARBA00001964"/>
    </source>
</evidence>
<accession>A0A2M8L9I2</accession>
<feature type="non-terminal residue" evidence="5">
    <location>
        <position position="310"/>
    </location>
</feature>
<dbReference type="AlphaFoldDB" id="A0A2M8L9I2"/>
<comment type="caution">
    <text evidence="5">The sequence shown here is derived from an EMBL/GenBank/DDBJ whole genome shotgun (WGS) entry which is preliminary data.</text>
</comment>
<dbReference type="SUPFAM" id="SSF52922">
    <property type="entry name" value="TK C-terminal domain-like"/>
    <property type="match status" value="1"/>
</dbReference>
<dbReference type="Gene3D" id="3.40.50.970">
    <property type="match status" value="1"/>
</dbReference>
<dbReference type="Pfam" id="PF02779">
    <property type="entry name" value="Transket_pyr"/>
    <property type="match status" value="1"/>
</dbReference>
<dbReference type="Gene3D" id="3.40.50.920">
    <property type="match status" value="1"/>
</dbReference>
<dbReference type="InterPro" id="IPR005475">
    <property type="entry name" value="Transketolase-like_Pyr-bd"/>
</dbReference>
<name>A0A2M8L9I2_9BACT</name>
<evidence type="ECO:0000256" key="2">
    <source>
        <dbReference type="ARBA" id="ARBA00007131"/>
    </source>
</evidence>
<feature type="domain" description="Transketolase-like pyrimidine-binding" evidence="4">
    <location>
        <begin position="16"/>
        <end position="181"/>
    </location>
</feature>
<dbReference type="SMART" id="SM00861">
    <property type="entry name" value="Transket_pyr"/>
    <property type="match status" value="1"/>
</dbReference>
<dbReference type="InterPro" id="IPR051157">
    <property type="entry name" value="PDH/Transketolase"/>
</dbReference>
<comment type="cofactor">
    <cofactor evidence="1">
        <name>thiamine diphosphate</name>
        <dbReference type="ChEBI" id="CHEBI:58937"/>
    </cofactor>
</comment>
<dbReference type="PANTHER" id="PTHR43825:SF1">
    <property type="entry name" value="TRANSKETOLASE-LIKE PYRIMIDINE-BINDING DOMAIN-CONTAINING PROTEIN"/>
    <property type="match status" value="1"/>
</dbReference>